<dbReference type="SUPFAM" id="SSF63446">
    <property type="entry name" value="Type I dockerin domain"/>
    <property type="match status" value="1"/>
</dbReference>
<dbReference type="Pfam" id="PF00404">
    <property type="entry name" value="Dockerin_1"/>
    <property type="match status" value="1"/>
</dbReference>
<dbReference type="GO" id="GO:0004553">
    <property type="term" value="F:hydrolase activity, hydrolyzing O-glycosyl compounds"/>
    <property type="evidence" value="ECO:0007669"/>
    <property type="project" value="InterPro"/>
</dbReference>
<dbReference type="InterPro" id="IPR002105">
    <property type="entry name" value="Dockerin_1_rpt"/>
</dbReference>
<feature type="chain" id="PRO_5022193757" description="Dockerin domain-containing protein" evidence="2">
    <location>
        <begin position="27"/>
        <end position="694"/>
    </location>
</feature>
<evidence type="ECO:0000256" key="1">
    <source>
        <dbReference type="ARBA" id="ARBA00022729"/>
    </source>
</evidence>
<feature type="domain" description="Dockerin" evidence="3">
    <location>
        <begin position="613"/>
        <end position="675"/>
    </location>
</feature>
<dbReference type="OrthoDB" id="9794671at2"/>
<dbReference type="PROSITE" id="PS51766">
    <property type="entry name" value="DOCKERIN"/>
    <property type="match status" value="1"/>
</dbReference>
<dbReference type="Gene3D" id="3.20.20.80">
    <property type="entry name" value="Glycosidases"/>
    <property type="match status" value="1"/>
</dbReference>
<dbReference type="PROSITE" id="PS00018">
    <property type="entry name" value="EF_HAND_1"/>
    <property type="match status" value="1"/>
</dbReference>
<organism evidence="4 5">
    <name type="scientific">Mucisphaera calidilacus</name>
    <dbReference type="NCBI Taxonomy" id="2527982"/>
    <lineage>
        <taxon>Bacteria</taxon>
        <taxon>Pseudomonadati</taxon>
        <taxon>Planctomycetota</taxon>
        <taxon>Phycisphaerae</taxon>
        <taxon>Phycisphaerales</taxon>
        <taxon>Phycisphaeraceae</taxon>
        <taxon>Mucisphaera</taxon>
    </lineage>
</organism>
<evidence type="ECO:0000259" key="3">
    <source>
        <dbReference type="PROSITE" id="PS51766"/>
    </source>
</evidence>
<keyword evidence="5" id="KW-1185">Reference proteome</keyword>
<gene>
    <name evidence="4" type="ORF">Pan265_21760</name>
</gene>
<evidence type="ECO:0000313" key="5">
    <source>
        <dbReference type="Proteomes" id="UP000320386"/>
    </source>
</evidence>
<dbReference type="GO" id="GO:0000272">
    <property type="term" value="P:polysaccharide catabolic process"/>
    <property type="evidence" value="ECO:0007669"/>
    <property type="project" value="InterPro"/>
</dbReference>
<keyword evidence="1 2" id="KW-0732">Signal</keyword>
<dbReference type="CDD" id="cd14256">
    <property type="entry name" value="Dockerin_I"/>
    <property type="match status" value="1"/>
</dbReference>
<dbReference type="InterPro" id="IPR052177">
    <property type="entry name" value="Divisome_Glycosyl_Hydrolase"/>
</dbReference>
<dbReference type="Pfam" id="PF02638">
    <property type="entry name" value="GHL10"/>
    <property type="match status" value="1"/>
</dbReference>
<proteinExistence type="predicted"/>
<dbReference type="EMBL" id="CP036280">
    <property type="protein sequence ID" value="QDU72311.1"/>
    <property type="molecule type" value="Genomic_DNA"/>
</dbReference>
<dbReference type="Gene3D" id="1.10.1330.10">
    <property type="entry name" value="Dockerin domain"/>
    <property type="match status" value="1"/>
</dbReference>
<dbReference type="PANTHER" id="PTHR43405">
    <property type="entry name" value="GLYCOSYL HYDROLASE DIGH"/>
    <property type="match status" value="1"/>
</dbReference>
<dbReference type="KEGG" id="mcad:Pan265_21760"/>
<dbReference type="SUPFAM" id="SSF51445">
    <property type="entry name" value="(Trans)glycosidases"/>
    <property type="match status" value="1"/>
</dbReference>
<evidence type="ECO:0000256" key="2">
    <source>
        <dbReference type="SAM" id="SignalP"/>
    </source>
</evidence>
<dbReference type="PANTHER" id="PTHR43405:SF1">
    <property type="entry name" value="GLYCOSYL HYDROLASE DIGH"/>
    <property type="match status" value="1"/>
</dbReference>
<accession>A0A518BZB4</accession>
<dbReference type="InterPro" id="IPR018247">
    <property type="entry name" value="EF_Hand_1_Ca_BS"/>
</dbReference>
<reference evidence="4 5" key="1">
    <citation type="submission" date="2019-02" db="EMBL/GenBank/DDBJ databases">
        <title>Deep-cultivation of Planctomycetes and their phenomic and genomic characterization uncovers novel biology.</title>
        <authorList>
            <person name="Wiegand S."/>
            <person name="Jogler M."/>
            <person name="Boedeker C."/>
            <person name="Pinto D."/>
            <person name="Vollmers J."/>
            <person name="Rivas-Marin E."/>
            <person name="Kohn T."/>
            <person name="Peeters S.H."/>
            <person name="Heuer A."/>
            <person name="Rast P."/>
            <person name="Oberbeckmann S."/>
            <person name="Bunk B."/>
            <person name="Jeske O."/>
            <person name="Meyerdierks A."/>
            <person name="Storesund J.E."/>
            <person name="Kallscheuer N."/>
            <person name="Luecker S."/>
            <person name="Lage O.M."/>
            <person name="Pohl T."/>
            <person name="Merkel B.J."/>
            <person name="Hornburger P."/>
            <person name="Mueller R.-W."/>
            <person name="Bruemmer F."/>
            <person name="Labrenz M."/>
            <person name="Spormann A.M."/>
            <person name="Op den Camp H."/>
            <person name="Overmann J."/>
            <person name="Amann R."/>
            <person name="Jetten M.S.M."/>
            <person name="Mascher T."/>
            <person name="Medema M.H."/>
            <person name="Devos D.P."/>
            <person name="Kaster A.-K."/>
            <person name="Ovreas L."/>
            <person name="Rohde M."/>
            <person name="Galperin M.Y."/>
            <person name="Jogler C."/>
        </authorList>
    </citation>
    <scope>NUCLEOTIDE SEQUENCE [LARGE SCALE GENOMIC DNA]</scope>
    <source>
        <strain evidence="4 5">Pan265</strain>
    </source>
</reference>
<dbReference type="InterPro" id="IPR016134">
    <property type="entry name" value="Dockerin_dom"/>
</dbReference>
<protein>
    <recommendedName>
        <fullName evidence="3">Dockerin domain-containing protein</fullName>
    </recommendedName>
</protein>
<evidence type="ECO:0000313" key="4">
    <source>
        <dbReference type="EMBL" id="QDU72311.1"/>
    </source>
</evidence>
<dbReference type="InterPro" id="IPR003790">
    <property type="entry name" value="GHL10"/>
</dbReference>
<dbReference type="AlphaFoldDB" id="A0A518BZB4"/>
<dbReference type="Proteomes" id="UP000320386">
    <property type="component" value="Chromosome"/>
</dbReference>
<dbReference type="InterPro" id="IPR017853">
    <property type="entry name" value="GH"/>
</dbReference>
<name>A0A518BZB4_9BACT</name>
<sequence precursor="true">MTQRFLPWCSALTLAAVSMFPGQAQAIHPEVNADMGYHEYAGVWVSRFEYSSASAIRAIIADCAAIGFTDIQFQVRGEGDARYDSNFEVWSDDYPYYGSNPGWDPLQVATEEAAKYGIRLHAWINTTPMWRGSSPPSDPDHLWNQHPEWRLKDYYGNDQPLEGTYVGINPTIDEAQDHIANVAADIVANYDVAGVHLDYVRMYSNTGYTYVRDPASRARYTAETGLAYSDSPAYRQWIADNITELVTKVGDAIHTEDPNSILSAAVWRDPDIAIRDYQQHSARWIEEEILDLALPMTYLSETYDYLLESNVQKYASIGGDTAVVTGIGPYLYSSADMMIDQIERARTSGSHGVQVYHYSDIDSGPKRTALTNYLASIQPPPGPELLADFETDERPFGTPGGSAPLTYNVNASSQVVTTESAMGGLQSLRVDVDGAADGWTLEVLADEYGEGAPGTPGANIEFNAQGFLGMWVKTESDNTSISLILNDGTQREVATERMLDADGLWHLIQWDLDNPADWYPLSSRSGNGEIDASAVTLRSLRILGEGVSWLFMDSLIHNPGGMLEIVGDFTGNGGYEPSDLTLLAQNMGNPDYDLTGDGETDGDDLRFWIVELYGGVLGDINFDNKVNLVDLSTLAFYFQQDEQVYGNGDINGDGSVNLLDLSLLAQAFGHGDVPEPSTALLLAGSLAWIGRRSA</sequence>
<feature type="signal peptide" evidence="2">
    <location>
        <begin position="1"/>
        <end position="26"/>
    </location>
</feature>
<dbReference type="RefSeq" id="WP_145446486.1">
    <property type="nucleotide sequence ID" value="NZ_CP036280.1"/>
</dbReference>
<dbReference type="InterPro" id="IPR036439">
    <property type="entry name" value="Dockerin_dom_sf"/>
</dbReference>